<evidence type="ECO:0000313" key="1">
    <source>
        <dbReference type="EMBL" id="KAF8671482.1"/>
    </source>
</evidence>
<comment type="caution">
    <text evidence="1">The sequence shown here is derived from an EMBL/GenBank/DDBJ whole genome shotgun (WGS) entry which is preliminary data.</text>
</comment>
<evidence type="ECO:0000313" key="2">
    <source>
        <dbReference type="Proteomes" id="UP000650582"/>
    </source>
</evidence>
<proteinExistence type="predicted"/>
<dbReference type="AlphaFoldDB" id="A0A8H7H2G1"/>
<gene>
    <name evidence="1" type="ORF">RHS04_08370</name>
</gene>
<protein>
    <recommendedName>
        <fullName evidence="3">MYND-type domain-containing protein</fullName>
    </recommendedName>
</protein>
<dbReference type="Proteomes" id="UP000650582">
    <property type="component" value="Unassembled WGS sequence"/>
</dbReference>
<sequence>MALRRFNGSEMETNTEGEWGPGILSYMDTFEDRIEASLGRYLQRKEIVIQTSNDLIPLSLLETTLAVGENMHKVGFQSGSQIFAVLMSTIRGYAKLHKGDMFEYYYGFLCVRHLIRMVCIGIIQRDGSWDSFLKTIQPDYPWNRVTRLISEGSHNIMHRTLMLNSSEATLKLLGFSKTTSSVFADAGGLTTEDIEFLIDLLWGSRKSVLPLCFKGLLPGFPVLLFLLYNMTDYTDLLDVVPLWLEVQDLVQRCYLADSSTYERNILRQVSRWIHDKVSGPFRTVALDYVPVDDDDARAVVKAYSDLLSPPIPLSLAPVMLLDVSMTMYRWISYMLTNPQPRRRALDKLAPIAAKAALERLWLEIDREKDGPMANNRRGFTRTYAFDVLNNISAHYFDTPDTQIREDMLRMLLGIEIYSLLGRVLALVTHESENALDIWDHFVDSLQDFAAVLKQLMKVPAARPEPLKSEWVKVSRLLSLRLDSGIPCPTPKYILKEATESWNLLLTKQLAKASVTYVCSSPRCADPSFTLSSPEAKFACGGCGIAHYCSQRCQRIPTLLSVERLDNRCRVLDQSPFVRKTCVNSAMQKKGALRNKRLRVDADL</sequence>
<organism evidence="1 2">
    <name type="scientific">Rhizoctonia solani</name>
    <dbReference type="NCBI Taxonomy" id="456999"/>
    <lineage>
        <taxon>Eukaryota</taxon>
        <taxon>Fungi</taxon>
        <taxon>Dikarya</taxon>
        <taxon>Basidiomycota</taxon>
        <taxon>Agaricomycotina</taxon>
        <taxon>Agaricomycetes</taxon>
        <taxon>Cantharellales</taxon>
        <taxon>Ceratobasidiaceae</taxon>
        <taxon>Rhizoctonia</taxon>
    </lineage>
</organism>
<accession>A0A8H7H2G1</accession>
<dbReference type="EMBL" id="JACYCC010000218">
    <property type="protein sequence ID" value="KAF8671482.1"/>
    <property type="molecule type" value="Genomic_DNA"/>
</dbReference>
<name>A0A8H7H2G1_9AGAM</name>
<evidence type="ECO:0008006" key="3">
    <source>
        <dbReference type="Google" id="ProtNLM"/>
    </source>
</evidence>
<reference evidence="1" key="1">
    <citation type="submission" date="2020-09" db="EMBL/GenBank/DDBJ databases">
        <title>Comparative genome analyses of four rice-infecting Rhizoctonia solani isolates reveal extensive enrichment of homogalacturonan modification genes.</title>
        <authorList>
            <person name="Lee D.-Y."/>
            <person name="Jeon J."/>
            <person name="Kim K.-T."/>
            <person name="Cheong K."/>
            <person name="Song H."/>
            <person name="Choi G."/>
            <person name="Ko J."/>
            <person name="Opiyo S.O."/>
            <person name="Zuo S."/>
            <person name="Madhav S."/>
            <person name="Lee Y.-H."/>
            <person name="Wang G.-L."/>
        </authorList>
    </citation>
    <scope>NUCLEOTIDE SEQUENCE</scope>
    <source>
        <strain evidence="1">AG1-IA YN-7</strain>
    </source>
</reference>